<dbReference type="GO" id="GO:0016020">
    <property type="term" value="C:membrane"/>
    <property type="evidence" value="ECO:0007669"/>
    <property type="project" value="UniProtKB-SubCell"/>
</dbReference>
<evidence type="ECO:0000256" key="6">
    <source>
        <dbReference type="SAM" id="MobiDB-lite"/>
    </source>
</evidence>
<keyword evidence="4 7" id="KW-0472">Membrane</keyword>
<comment type="similarity">
    <text evidence="5">Belongs to the SAT4 family.</text>
</comment>
<evidence type="ECO:0000256" key="3">
    <source>
        <dbReference type="ARBA" id="ARBA00022989"/>
    </source>
</evidence>
<feature type="region of interest" description="Disordered" evidence="6">
    <location>
        <begin position="302"/>
        <end position="327"/>
    </location>
</feature>
<evidence type="ECO:0000259" key="8">
    <source>
        <dbReference type="Pfam" id="PF20684"/>
    </source>
</evidence>
<dbReference type="InterPro" id="IPR049326">
    <property type="entry name" value="Rhodopsin_dom_fungi"/>
</dbReference>
<protein>
    <recommendedName>
        <fullName evidence="8">Rhodopsin domain-containing protein</fullName>
    </recommendedName>
</protein>
<sequence length="327" mass="36647">MEDRSGQMLVLNIIFMIVTTIVVSLRVYCRGWIIRSFGIDDQLMVVTWIAFTAYLISQHIGISYGTGKSRDMLSASQNRNALLTWYVCELLYVFSTTVVKLSVGFFLLRLSIDTKHIWILRLSMASTVVFGIAFFFVGVFQCNPISAYWEIYPGVEGYCIPERTIIIMNYVASCLNCIADWTFGILPGFIVWSLEMPMKTRILVIVLLSFAAIGSTTTLIRYKYVNTLSEGPNFLYATADIANWSTVEVGIGITAASLATLKPLFQLISYRIGLTDSGPSNPYWRGRSSERRFQLGYIRSSSAPPIPSNPPQLKTNIEESTHASIVP</sequence>
<dbReference type="Pfam" id="PF20684">
    <property type="entry name" value="Fung_rhodopsin"/>
    <property type="match status" value="1"/>
</dbReference>
<comment type="subcellular location">
    <subcellularLocation>
        <location evidence="1">Membrane</location>
        <topology evidence="1">Multi-pass membrane protein</topology>
    </subcellularLocation>
</comment>
<dbReference type="EMBL" id="ABDF02000087">
    <property type="protein sequence ID" value="EHK17945.1"/>
    <property type="molecule type" value="Genomic_DNA"/>
</dbReference>
<dbReference type="InterPro" id="IPR052337">
    <property type="entry name" value="SAT4-like"/>
</dbReference>
<dbReference type="STRING" id="413071.G9N5A0"/>
<dbReference type="HOGENOM" id="CLU_028200_3_4_1"/>
<dbReference type="InParanoid" id="G9N5A0"/>
<feature type="transmembrane region" description="Helical" evidence="7">
    <location>
        <begin position="170"/>
        <end position="190"/>
    </location>
</feature>
<proteinExistence type="inferred from homology"/>
<comment type="caution">
    <text evidence="9">The sequence shown here is derived from an EMBL/GenBank/DDBJ whole genome shotgun (WGS) entry which is preliminary data.</text>
</comment>
<gene>
    <name evidence="9" type="ORF">TRIVIDRAFT_226071</name>
</gene>
<feature type="transmembrane region" description="Helical" evidence="7">
    <location>
        <begin position="6"/>
        <end position="29"/>
    </location>
</feature>
<dbReference type="Proteomes" id="UP000007115">
    <property type="component" value="Unassembled WGS sequence"/>
</dbReference>
<name>G9N5A0_HYPVG</name>
<evidence type="ECO:0000256" key="1">
    <source>
        <dbReference type="ARBA" id="ARBA00004141"/>
    </source>
</evidence>
<feature type="transmembrane region" description="Helical" evidence="7">
    <location>
        <begin position="41"/>
        <end position="62"/>
    </location>
</feature>
<organism evidence="9 10">
    <name type="scientific">Hypocrea virens (strain Gv29-8 / FGSC 10586)</name>
    <name type="common">Gliocladium virens</name>
    <name type="synonym">Trichoderma virens</name>
    <dbReference type="NCBI Taxonomy" id="413071"/>
    <lineage>
        <taxon>Eukaryota</taxon>
        <taxon>Fungi</taxon>
        <taxon>Dikarya</taxon>
        <taxon>Ascomycota</taxon>
        <taxon>Pezizomycotina</taxon>
        <taxon>Sordariomycetes</taxon>
        <taxon>Hypocreomycetidae</taxon>
        <taxon>Hypocreales</taxon>
        <taxon>Hypocreaceae</taxon>
        <taxon>Trichoderma</taxon>
    </lineage>
</organism>
<reference evidence="9 10" key="1">
    <citation type="journal article" date="2011" name="Genome Biol.">
        <title>Comparative genome sequence analysis underscores mycoparasitism as the ancestral life style of Trichoderma.</title>
        <authorList>
            <person name="Kubicek C.P."/>
            <person name="Herrera-Estrella A."/>
            <person name="Seidl-Seiboth V."/>
            <person name="Martinez D.A."/>
            <person name="Druzhinina I.S."/>
            <person name="Thon M."/>
            <person name="Zeilinger S."/>
            <person name="Casas-Flores S."/>
            <person name="Horwitz B.A."/>
            <person name="Mukherjee P.K."/>
            <person name="Mukherjee M."/>
            <person name="Kredics L."/>
            <person name="Alcaraz L.D."/>
            <person name="Aerts A."/>
            <person name="Antal Z."/>
            <person name="Atanasova L."/>
            <person name="Cervantes-Badillo M.G."/>
            <person name="Challacombe J."/>
            <person name="Chertkov O."/>
            <person name="McCluskey K."/>
            <person name="Coulpier F."/>
            <person name="Deshpande N."/>
            <person name="von Doehren H."/>
            <person name="Ebbole D.J."/>
            <person name="Esquivel-Naranjo E.U."/>
            <person name="Fekete E."/>
            <person name="Flipphi M."/>
            <person name="Glaser F."/>
            <person name="Gomez-Rodriguez E.Y."/>
            <person name="Gruber S."/>
            <person name="Han C."/>
            <person name="Henrissat B."/>
            <person name="Hermosa R."/>
            <person name="Hernandez-Onate M."/>
            <person name="Karaffa L."/>
            <person name="Kosti I."/>
            <person name="Le Crom S."/>
            <person name="Lindquist E."/>
            <person name="Lucas S."/>
            <person name="Luebeck M."/>
            <person name="Luebeck P.S."/>
            <person name="Margeot A."/>
            <person name="Metz B."/>
            <person name="Misra M."/>
            <person name="Nevalainen H."/>
            <person name="Omann M."/>
            <person name="Packer N."/>
            <person name="Perrone G."/>
            <person name="Uresti-Rivera E.E."/>
            <person name="Salamov A."/>
            <person name="Schmoll M."/>
            <person name="Seiboth B."/>
            <person name="Shapiro H."/>
            <person name="Sukno S."/>
            <person name="Tamayo-Ramos J.A."/>
            <person name="Tisch D."/>
            <person name="Wiest A."/>
            <person name="Wilkinson H.H."/>
            <person name="Zhang M."/>
            <person name="Coutinho P.M."/>
            <person name="Kenerley C.M."/>
            <person name="Monte E."/>
            <person name="Baker S.E."/>
            <person name="Grigoriev I.V."/>
        </authorList>
    </citation>
    <scope>NUCLEOTIDE SEQUENCE [LARGE SCALE GENOMIC DNA]</scope>
    <source>
        <strain evidence="10">Gv29-8 / FGSC 10586</strain>
    </source>
</reference>
<evidence type="ECO:0000256" key="4">
    <source>
        <dbReference type="ARBA" id="ARBA00023136"/>
    </source>
</evidence>
<keyword evidence="2 7" id="KW-0812">Transmembrane</keyword>
<evidence type="ECO:0000313" key="9">
    <source>
        <dbReference type="EMBL" id="EHK17945.1"/>
    </source>
</evidence>
<feature type="transmembrane region" description="Helical" evidence="7">
    <location>
        <begin position="202"/>
        <end position="221"/>
    </location>
</feature>
<dbReference type="OMA" id="FCEIFYT"/>
<feature type="domain" description="Rhodopsin" evidence="8">
    <location>
        <begin position="25"/>
        <end position="266"/>
    </location>
</feature>
<dbReference type="PANTHER" id="PTHR33048">
    <property type="entry name" value="PTH11-LIKE INTEGRAL MEMBRANE PROTEIN (AFU_ORTHOLOGUE AFUA_5G11245)"/>
    <property type="match status" value="1"/>
</dbReference>
<keyword evidence="3 7" id="KW-1133">Transmembrane helix</keyword>
<feature type="transmembrane region" description="Helical" evidence="7">
    <location>
        <begin position="82"/>
        <end position="107"/>
    </location>
</feature>
<dbReference type="VEuPathDB" id="FungiDB:TRIVIDRAFT_226071"/>
<dbReference type="eggNOG" id="ENOG502SMC3">
    <property type="taxonomic scope" value="Eukaryota"/>
</dbReference>
<evidence type="ECO:0000256" key="2">
    <source>
        <dbReference type="ARBA" id="ARBA00022692"/>
    </source>
</evidence>
<dbReference type="AlphaFoldDB" id="G9N5A0"/>
<dbReference type="OrthoDB" id="3936451at2759"/>
<accession>G9N5A0</accession>
<keyword evidence="10" id="KW-1185">Reference proteome</keyword>
<evidence type="ECO:0000313" key="10">
    <source>
        <dbReference type="Proteomes" id="UP000007115"/>
    </source>
</evidence>
<feature type="transmembrane region" description="Helical" evidence="7">
    <location>
        <begin position="119"/>
        <end position="140"/>
    </location>
</feature>
<evidence type="ECO:0000256" key="7">
    <source>
        <dbReference type="SAM" id="Phobius"/>
    </source>
</evidence>
<dbReference type="GeneID" id="25791995"/>
<dbReference type="RefSeq" id="XP_013952146.1">
    <property type="nucleotide sequence ID" value="XM_014096671.1"/>
</dbReference>
<dbReference type="PANTHER" id="PTHR33048:SF96">
    <property type="entry name" value="INTEGRAL MEMBRANE PROTEIN"/>
    <property type="match status" value="1"/>
</dbReference>
<evidence type="ECO:0000256" key="5">
    <source>
        <dbReference type="ARBA" id="ARBA00038359"/>
    </source>
</evidence>